<accession>A0AA38YM58</accession>
<dbReference type="Proteomes" id="UP001168098">
    <property type="component" value="Unassembled WGS sequence"/>
</dbReference>
<dbReference type="EMBL" id="JARBHA010000019">
    <property type="protein sequence ID" value="KAJ9673024.1"/>
    <property type="molecule type" value="Genomic_DNA"/>
</dbReference>
<comment type="caution">
    <text evidence="2">The sequence shown here is derived from an EMBL/GenBank/DDBJ whole genome shotgun (WGS) entry which is preliminary data.</text>
</comment>
<dbReference type="AlphaFoldDB" id="A0AA38YM58"/>
<proteinExistence type="predicted"/>
<evidence type="ECO:0000256" key="1">
    <source>
        <dbReference type="SAM" id="MobiDB-lite"/>
    </source>
</evidence>
<protein>
    <submittedName>
        <fullName evidence="2">Uncharacterized protein</fullName>
    </submittedName>
</protein>
<evidence type="ECO:0000313" key="3">
    <source>
        <dbReference type="Proteomes" id="UP001168098"/>
    </source>
</evidence>
<feature type="compositionally biased region" description="Low complexity" evidence="1">
    <location>
        <begin position="11"/>
        <end position="20"/>
    </location>
</feature>
<evidence type="ECO:0000313" key="2">
    <source>
        <dbReference type="EMBL" id="KAJ9673024.1"/>
    </source>
</evidence>
<gene>
    <name evidence="2" type="ORF">PVL29_026346</name>
</gene>
<reference evidence="2 3" key="1">
    <citation type="journal article" date="2023" name="BMC Biotechnol.">
        <title>Vitis rotundifolia cv Carlos genome sequencing.</title>
        <authorList>
            <person name="Huff M."/>
            <person name="Hulse-Kemp A."/>
            <person name="Scheffler B."/>
            <person name="Youngblood R."/>
            <person name="Simpson S."/>
            <person name="Babiker E."/>
            <person name="Staton M."/>
        </authorList>
    </citation>
    <scope>NUCLEOTIDE SEQUENCE [LARGE SCALE GENOMIC DNA]</scope>
    <source>
        <tissue evidence="2">Leaf</tissue>
    </source>
</reference>
<sequence>MLTSQRLIPPSLLKSSSLQSRQRGEDEEVVEIKVCLPPSDWPAVNPVDHSAFLRKRLNLASAVVALSPESTVTPQDSASSIQTQSHASSKPSQLGSQVVAIVDPRHVYPITLVCLHLMYEDVRLRSSNDDNSSRMRTPILFTLRRELKAPQAFSSFNPDFPRLFLRFEIRFV</sequence>
<keyword evidence="3" id="KW-1185">Reference proteome</keyword>
<feature type="region of interest" description="Disordered" evidence="1">
    <location>
        <begin position="1"/>
        <end position="20"/>
    </location>
</feature>
<name>A0AA38YM58_VITRO</name>
<organism evidence="2 3">
    <name type="scientific">Vitis rotundifolia</name>
    <name type="common">Muscadine grape</name>
    <dbReference type="NCBI Taxonomy" id="103349"/>
    <lineage>
        <taxon>Eukaryota</taxon>
        <taxon>Viridiplantae</taxon>
        <taxon>Streptophyta</taxon>
        <taxon>Embryophyta</taxon>
        <taxon>Tracheophyta</taxon>
        <taxon>Spermatophyta</taxon>
        <taxon>Magnoliopsida</taxon>
        <taxon>eudicotyledons</taxon>
        <taxon>Gunneridae</taxon>
        <taxon>Pentapetalae</taxon>
        <taxon>rosids</taxon>
        <taxon>Vitales</taxon>
        <taxon>Vitaceae</taxon>
        <taxon>Viteae</taxon>
        <taxon>Vitis</taxon>
    </lineage>
</organism>